<evidence type="ECO:0000313" key="3">
    <source>
        <dbReference type="Proteomes" id="UP000224634"/>
    </source>
</evidence>
<proteinExistence type="predicted"/>
<feature type="region of interest" description="Disordered" evidence="1">
    <location>
        <begin position="25"/>
        <end position="45"/>
    </location>
</feature>
<accession>A0A2B7YYG2</accession>
<protein>
    <submittedName>
        <fullName evidence="2">Uncharacterized protein</fullName>
    </submittedName>
</protein>
<organism evidence="2 3">
    <name type="scientific">Polytolypa hystricis (strain UAMH7299)</name>
    <dbReference type="NCBI Taxonomy" id="1447883"/>
    <lineage>
        <taxon>Eukaryota</taxon>
        <taxon>Fungi</taxon>
        <taxon>Dikarya</taxon>
        <taxon>Ascomycota</taxon>
        <taxon>Pezizomycotina</taxon>
        <taxon>Eurotiomycetes</taxon>
        <taxon>Eurotiomycetidae</taxon>
        <taxon>Onygenales</taxon>
        <taxon>Onygenales incertae sedis</taxon>
        <taxon>Polytolypa</taxon>
    </lineage>
</organism>
<sequence>MAPSPSNPKIRWSRDSMWRHMLYATDSKPSAENPTSNTRPDEQPTATFCVFTADAVGPYSGGSQRIFWSSHVPQQLSLLKP</sequence>
<gene>
    <name evidence="2" type="ORF">AJ80_01672</name>
</gene>
<dbReference type="EMBL" id="PDNA01000014">
    <property type="protein sequence ID" value="PGH26726.1"/>
    <property type="molecule type" value="Genomic_DNA"/>
</dbReference>
<keyword evidence="3" id="KW-1185">Reference proteome</keyword>
<reference evidence="2 3" key="1">
    <citation type="submission" date="2017-10" db="EMBL/GenBank/DDBJ databases">
        <title>Comparative genomics in systemic dimorphic fungi from Ajellomycetaceae.</title>
        <authorList>
            <person name="Munoz J.F."/>
            <person name="Mcewen J.G."/>
            <person name="Clay O.K."/>
            <person name="Cuomo C.A."/>
        </authorList>
    </citation>
    <scope>NUCLEOTIDE SEQUENCE [LARGE SCALE GENOMIC DNA]</scope>
    <source>
        <strain evidence="2 3">UAMH7299</strain>
    </source>
</reference>
<evidence type="ECO:0000313" key="2">
    <source>
        <dbReference type="EMBL" id="PGH26726.1"/>
    </source>
</evidence>
<comment type="caution">
    <text evidence="2">The sequence shown here is derived from an EMBL/GenBank/DDBJ whole genome shotgun (WGS) entry which is preliminary data.</text>
</comment>
<dbReference type="Proteomes" id="UP000224634">
    <property type="component" value="Unassembled WGS sequence"/>
</dbReference>
<dbReference type="AlphaFoldDB" id="A0A2B7YYG2"/>
<evidence type="ECO:0000256" key="1">
    <source>
        <dbReference type="SAM" id="MobiDB-lite"/>
    </source>
</evidence>
<name>A0A2B7YYG2_POLH7</name>
<feature type="compositionally biased region" description="Polar residues" evidence="1">
    <location>
        <begin position="27"/>
        <end position="38"/>
    </location>
</feature>